<sequence length="85" mass="9232">MMKILIVMLLAAVIVCVHSKNVAIGNGEVCGPNSEFKSCGSACPVTCANRHNPPQMCIMVCRSGCFCTKNFFKNDQNQCVEQSKC</sequence>
<accession>A0A8S2NCG2</accession>
<comment type="caution">
    <text evidence="6">The sequence shown here is derived from an EMBL/GenBank/DDBJ whole genome shotgun (WGS) entry which is preliminary data.</text>
</comment>
<dbReference type="EMBL" id="CAJNOK010013497">
    <property type="protein sequence ID" value="CAF1185505.1"/>
    <property type="molecule type" value="Genomic_DNA"/>
</dbReference>
<dbReference type="EMBL" id="CAJOBA010035025">
    <property type="protein sequence ID" value="CAF3996634.1"/>
    <property type="molecule type" value="Genomic_DNA"/>
</dbReference>
<dbReference type="SUPFAM" id="SSF57567">
    <property type="entry name" value="Serine protease inhibitors"/>
    <property type="match status" value="1"/>
</dbReference>
<keyword evidence="2" id="KW-1015">Disulfide bond</keyword>
<evidence type="ECO:0000259" key="4">
    <source>
        <dbReference type="Pfam" id="PF01826"/>
    </source>
</evidence>
<organism evidence="6 7">
    <name type="scientific">Didymodactylos carnosus</name>
    <dbReference type="NCBI Taxonomy" id="1234261"/>
    <lineage>
        <taxon>Eukaryota</taxon>
        <taxon>Metazoa</taxon>
        <taxon>Spiralia</taxon>
        <taxon>Gnathifera</taxon>
        <taxon>Rotifera</taxon>
        <taxon>Eurotatoria</taxon>
        <taxon>Bdelloidea</taxon>
        <taxon>Philodinida</taxon>
        <taxon>Philodinidae</taxon>
        <taxon>Didymodactylos</taxon>
    </lineage>
</organism>
<reference evidence="6" key="1">
    <citation type="submission" date="2021-02" db="EMBL/GenBank/DDBJ databases">
        <authorList>
            <person name="Nowell W R."/>
        </authorList>
    </citation>
    <scope>NUCLEOTIDE SEQUENCE</scope>
</reference>
<dbReference type="PANTHER" id="PTHR23259:SF70">
    <property type="entry name" value="ACCESSORY GLAND PROTEIN ACP62F-RELATED"/>
    <property type="match status" value="1"/>
</dbReference>
<evidence type="ECO:0000256" key="2">
    <source>
        <dbReference type="ARBA" id="ARBA00023157"/>
    </source>
</evidence>
<dbReference type="Gene3D" id="2.10.25.10">
    <property type="entry name" value="Laminin"/>
    <property type="match status" value="1"/>
</dbReference>
<feature type="signal peptide" evidence="3">
    <location>
        <begin position="1"/>
        <end position="19"/>
    </location>
</feature>
<dbReference type="InterPro" id="IPR051368">
    <property type="entry name" value="SerProtInhib-TIL_Domain"/>
</dbReference>
<dbReference type="Proteomes" id="UP000682733">
    <property type="component" value="Unassembled WGS sequence"/>
</dbReference>
<evidence type="ECO:0000313" key="5">
    <source>
        <dbReference type="EMBL" id="CAF1185505.1"/>
    </source>
</evidence>
<proteinExistence type="predicted"/>
<evidence type="ECO:0000256" key="1">
    <source>
        <dbReference type="ARBA" id="ARBA00022690"/>
    </source>
</evidence>
<dbReference type="InterPro" id="IPR002919">
    <property type="entry name" value="TIL_dom"/>
</dbReference>
<keyword evidence="3" id="KW-0732">Signal</keyword>
<evidence type="ECO:0000256" key="3">
    <source>
        <dbReference type="SAM" id="SignalP"/>
    </source>
</evidence>
<dbReference type="AlphaFoldDB" id="A0A8S2NCG2"/>
<dbReference type="InterPro" id="IPR036084">
    <property type="entry name" value="Ser_inhib-like_sf"/>
</dbReference>
<evidence type="ECO:0000313" key="7">
    <source>
        <dbReference type="Proteomes" id="UP000682733"/>
    </source>
</evidence>
<dbReference type="CDD" id="cd19941">
    <property type="entry name" value="TIL"/>
    <property type="match status" value="1"/>
</dbReference>
<dbReference type="Proteomes" id="UP000677228">
    <property type="component" value="Unassembled WGS sequence"/>
</dbReference>
<feature type="domain" description="TIL" evidence="4">
    <location>
        <begin position="30"/>
        <end position="85"/>
    </location>
</feature>
<evidence type="ECO:0000313" key="6">
    <source>
        <dbReference type="EMBL" id="CAF3996634.1"/>
    </source>
</evidence>
<gene>
    <name evidence="5" type="ORF">OVA965_LOCUS23274</name>
    <name evidence="6" type="ORF">TMI583_LOCUS23991</name>
</gene>
<feature type="chain" id="PRO_5035707498" description="TIL domain-containing protein" evidence="3">
    <location>
        <begin position="20"/>
        <end position="85"/>
    </location>
</feature>
<protein>
    <recommendedName>
        <fullName evidence="4">TIL domain-containing protein</fullName>
    </recommendedName>
</protein>
<name>A0A8S2NCG2_9BILA</name>
<keyword evidence="1" id="KW-0646">Protease inhibitor</keyword>
<dbReference type="GO" id="GO:0030414">
    <property type="term" value="F:peptidase inhibitor activity"/>
    <property type="evidence" value="ECO:0007669"/>
    <property type="project" value="UniProtKB-KW"/>
</dbReference>
<dbReference type="Pfam" id="PF01826">
    <property type="entry name" value="TIL"/>
    <property type="match status" value="1"/>
</dbReference>
<dbReference type="PANTHER" id="PTHR23259">
    <property type="entry name" value="RIDDLE"/>
    <property type="match status" value="1"/>
</dbReference>